<dbReference type="Proteomes" id="UP000014243">
    <property type="component" value="Unassembled WGS sequence"/>
</dbReference>
<reference evidence="1 2" key="1">
    <citation type="journal article" date="2013" name="PLoS ONE">
        <title>Lactobacillus paracasei comparative genomics: towards species pan-genome definition and exploitation of diversity.</title>
        <authorList>
            <person name="Smokvina T."/>
            <person name="Wels M."/>
            <person name="Polka J."/>
            <person name="Chervaux C."/>
            <person name="Brisse S."/>
            <person name="Boekhorst J."/>
            <person name="van Hylckama Vlieg J.E."/>
            <person name="Siezen R.J."/>
        </authorList>
    </citation>
    <scope>NUCLEOTIDE SEQUENCE [LARGE SCALE GENOMIC DNA]</scope>
    <source>
        <strain evidence="1 2">Lpp126</strain>
    </source>
</reference>
<comment type="caution">
    <text evidence="1">The sequence shown here is derived from an EMBL/GenBank/DDBJ whole genome shotgun (WGS) entry which is preliminary data.</text>
</comment>
<dbReference type="EMBL" id="ANKC01001111">
    <property type="protein sequence ID" value="EPC71230.1"/>
    <property type="molecule type" value="Genomic_DNA"/>
</dbReference>
<proteinExistence type="predicted"/>
<name>S2R1R7_LACPA</name>
<evidence type="ECO:0000313" key="2">
    <source>
        <dbReference type="Proteomes" id="UP000014243"/>
    </source>
</evidence>
<accession>S2R1R7</accession>
<gene>
    <name evidence="1" type="ORF">Lpp126_15669</name>
</gene>
<dbReference type="AlphaFoldDB" id="S2R1R7"/>
<evidence type="ECO:0000313" key="1">
    <source>
        <dbReference type="EMBL" id="EPC71230.1"/>
    </source>
</evidence>
<organism evidence="1 2">
    <name type="scientific">Lacticaseibacillus paracasei subsp. paracasei Lpp126</name>
    <dbReference type="NCBI Taxonomy" id="1256206"/>
    <lineage>
        <taxon>Bacteria</taxon>
        <taxon>Bacillati</taxon>
        <taxon>Bacillota</taxon>
        <taxon>Bacilli</taxon>
        <taxon>Lactobacillales</taxon>
        <taxon>Lactobacillaceae</taxon>
        <taxon>Lacticaseibacillus</taxon>
    </lineage>
</organism>
<protein>
    <submittedName>
        <fullName evidence="1">Uncharacterized protein</fullName>
    </submittedName>
</protein>
<sequence>MSHQCQLRNFLILKPHPFVNSLPEMSVSKLGGRCKGEVRQFKFFKGGSIKWYVISKN</sequence>